<sequence length="105" mass="11759">MLSEAELPSFIPLEVVNGAEGSQVLLPQHLIGQHRSLFHSLTWMNMMVQMGLELPPQLPIPLDEPRTCSLLILSPLYHENSFLRAWMNMMVPNGIGTATASYTTR</sequence>
<proteinExistence type="predicted"/>
<accession>A0A4Y2UGN7</accession>
<evidence type="ECO:0000313" key="1">
    <source>
        <dbReference type="EMBL" id="GBO11763.1"/>
    </source>
</evidence>
<keyword evidence="2" id="KW-1185">Reference proteome</keyword>
<organism evidence="1 2">
    <name type="scientific">Araneus ventricosus</name>
    <name type="common">Orbweaver spider</name>
    <name type="synonym">Epeira ventricosa</name>
    <dbReference type="NCBI Taxonomy" id="182803"/>
    <lineage>
        <taxon>Eukaryota</taxon>
        <taxon>Metazoa</taxon>
        <taxon>Ecdysozoa</taxon>
        <taxon>Arthropoda</taxon>
        <taxon>Chelicerata</taxon>
        <taxon>Arachnida</taxon>
        <taxon>Araneae</taxon>
        <taxon>Araneomorphae</taxon>
        <taxon>Entelegynae</taxon>
        <taxon>Araneoidea</taxon>
        <taxon>Araneidae</taxon>
        <taxon>Araneus</taxon>
    </lineage>
</organism>
<reference evidence="1 2" key="1">
    <citation type="journal article" date="2019" name="Sci. Rep.">
        <title>Orb-weaving spider Araneus ventricosus genome elucidates the spidroin gene catalogue.</title>
        <authorList>
            <person name="Kono N."/>
            <person name="Nakamura H."/>
            <person name="Ohtoshi R."/>
            <person name="Moran D.A.P."/>
            <person name="Shinohara A."/>
            <person name="Yoshida Y."/>
            <person name="Fujiwara M."/>
            <person name="Mori M."/>
            <person name="Tomita M."/>
            <person name="Arakawa K."/>
        </authorList>
    </citation>
    <scope>NUCLEOTIDE SEQUENCE [LARGE SCALE GENOMIC DNA]</scope>
</reference>
<dbReference type="Proteomes" id="UP000499080">
    <property type="component" value="Unassembled WGS sequence"/>
</dbReference>
<protein>
    <submittedName>
        <fullName evidence="1">Uncharacterized protein</fullName>
    </submittedName>
</protein>
<dbReference type="AlphaFoldDB" id="A0A4Y2UGN7"/>
<evidence type="ECO:0000313" key="2">
    <source>
        <dbReference type="Proteomes" id="UP000499080"/>
    </source>
</evidence>
<comment type="caution">
    <text evidence="1">The sequence shown here is derived from an EMBL/GenBank/DDBJ whole genome shotgun (WGS) entry which is preliminary data.</text>
</comment>
<name>A0A4Y2UGN7_ARAVE</name>
<gene>
    <name evidence="1" type="ORF">AVEN_18069_1</name>
</gene>
<dbReference type="EMBL" id="BGPR01036522">
    <property type="protein sequence ID" value="GBO11763.1"/>
    <property type="molecule type" value="Genomic_DNA"/>
</dbReference>